<accession>A0A1I3C6X6</accession>
<feature type="domain" description="VOC" evidence="1">
    <location>
        <begin position="4"/>
        <end position="124"/>
    </location>
</feature>
<dbReference type="PANTHER" id="PTHR36110">
    <property type="entry name" value="RING-CLEAVING DIOXYGENASE MHQE-RELATED"/>
    <property type="match status" value="1"/>
</dbReference>
<keyword evidence="2" id="KW-0223">Dioxygenase</keyword>
<evidence type="ECO:0000313" key="3">
    <source>
        <dbReference type="Proteomes" id="UP000198668"/>
    </source>
</evidence>
<sequence>MITGIHHISAFVKSAQETDRFYTDLLGLRLVKNTVNQQDTNIRHLFYGDYQGNPGTLLTFFELKKAGHAYLEANFFSTVTLKIPKGSLTFWKERLTAFGLQVEHDEGRLCFYDPDGLSLAFIEMDEILPVAAVVQQTDIPAAHQITGLFEASLKVEYPEKTQAFLTEFLGFKQLNDQQFIDQNQGFITTVLPSDSKKKTRFGRGAIDHIAYGVETEADLEELYQKAQQMSVPIELYVNRDYFKCLYVTDPNGLRIEIATNGPGFAIDESLDSLGDSLALPSFLEDKRTAITQQLEEF</sequence>
<dbReference type="PROSITE" id="PS51819">
    <property type="entry name" value="VOC"/>
    <property type="match status" value="2"/>
</dbReference>
<dbReference type="Gene3D" id="3.10.180.10">
    <property type="entry name" value="2,3-Dihydroxybiphenyl 1,2-Dioxygenase, domain 1"/>
    <property type="match status" value="2"/>
</dbReference>
<dbReference type="OrthoDB" id="9785698at2"/>
<evidence type="ECO:0000259" key="1">
    <source>
        <dbReference type="PROSITE" id="PS51819"/>
    </source>
</evidence>
<dbReference type="PANTHER" id="PTHR36110:SF4">
    <property type="entry name" value="RING-CLEAVING DIOXYGENASE MHQA-RELATED"/>
    <property type="match status" value="1"/>
</dbReference>
<dbReference type="SUPFAM" id="SSF54593">
    <property type="entry name" value="Glyoxalase/Bleomycin resistance protein/Dihydroxybiphenyl dioxygenase"/>
    <property type="match status" value="1"/>
</dbReference>
<reference evidence="2 3" key="1">
    <citation type="submission" date="2016-10" db="EMBL/GenBank/DDBJ databases">
        <authorList>
            <person name="de Groot N.N."/>
        </authorList>
    </citation>
    <scope>NUCLEOTIDE SEQUENCE [LARGE SCALE GENOMIC DNA]</scope>
    <source>
        <strain evidence="2 3">DSM 27630</strain>
    </source>
</reference>
<dbReference type="AlphaFoldDB" id="A0A1I3C6X6"/>
<dbReference type="GO" id="GO:0051213">
    <property type="term" value="F:dioxygenase activity"/>
    <property type="evidence" value="ECO:0007669"/>
    <property type="project" value="UniProtKB-KW"/>
</dbReference>
<name>A0A1I3C6X6_9LACT</name>
<protein>
    <submittedName>
        <fullName evidence="2">Catechol 2,3-dioxygenase</fullName>
    </submittedName>
</protein>
<dbReference type="EMBL" id="FOQE01000014">
    <property type="protein sequence ID" value="SFH70260.1"/>
    <property type="molecule type" value="Genomic_DNA"/>
</dbReference>
<dbReference type="InterPro" id="IPR004360">
    <property type="entry name" value="Glyas_Fos-R_dOase_dom"/>
</dbReference>
<dbReference type="InterPro" id="IPR029068">
    <property type="entry name" value="Glyas_Bleomycin-R_OHBP_Dase"/>
</dbReference>
<evidence type="ECO:0000313" key="2">
    <source>
        <dbReference type="EMBL" id="SFH70260.1"/>
    </source>
</evidence>
<feature type="domain" description="VOC" evidence="1">
    <location>
        <begin position="147"/>
        <end position="260"/>
    </location>
</feature>
<keyword evidence="2" id="KW-0560">Oxidoreductase</keyword>
<dbReference type="InterPro" id="IPR037523">
    <property type="entry name" value="VOC_core"/>
</dbReference>
<dbReference type="InterPro" id="IPR052537">
    <property type="entry name" value="Extradiol_RC_dioxygenase"/>
</dbReference>
<dbReference type="Pfam" id="PF00903">
    <property type="entry name" value="Glyoxalase"/>
    <property type="match status" value="2"/>
</dbReference>
<organism evidence="2 3">
    <name type="scientific">Pisciglobus halotolerans</name>
    <dbReference type="NCBI Taxonomy" id="745365"/>
    <lineage>
        <taxon>Bacteria</taxon>
        <taxon>Bacillati</taxon>
        <taxon>Bacillota</taxon>
        <taxon>Bacilli</taxon>
        <taxon>Lactobacillales</taxon>
        <taxon>Carnobacteriaceae</taxon>
    </lineage>
</organism>
<dbReference type="Proteomes" id="UP000198668">
    <property type="component" value="Unassembled WGS sequence"/>
</dbReference>
<proteinExistence type="predicted"/>
<keyword evidence="3" id="KW-1185">Reference proteome</keyword>
<gene>
    <name evidence="2" type="ORF">SAMN04489868_11435</name>
</gene>
<dbReference type="RefSeq" id="WP_092092257.1">
    <property type="nucleotide sequence ID" value="NZ_FOQE01000014.1"/>
</dbReference>